<evidence type="ECO:0000313" key="1">
    <source>
        <dbReference type="EMBL" id="GFT85328.1"/>
    </source>
</evidence>
<protein>
    <submittedName>
        <fullName evidence="1">Uncharacterized protein</fullName>
    </submittedName>
</protein>
<gene>
    <name evidence="1" type="ORF">NPIL_477361</name>
</gene>
<organism evidence="1 2">
    <name type="scientific">Nephila pilipes</name>
    <name type="common">Giant wood spider</name>
    <name type="synonym">Nephila maculata</name>
    <dbReference type="NCBI Taxonomy" id="299642"/>
    <lineage>
        <taxon>Eukaryota</taxon>
        <taxon>Metazoa</taxon>
        <taxon>Ecdysozoa</taxon>
        <taxon>Arthropoda</taxon>
        <taxon>Chelicerata</taxon>
        <taxon>Arachnida</taxon>
        <taxon>Araneae</taxon>
        <taxon>Araneomorphae</taxon>
        <taxon>Entelegynae</taxon>
        <taxon>Araneoidea</taxon>
        <taxon>Nephilidae</taxon>
        <taxon>Nephila</taxon>
    </lineage>
</organism>
<accession>A0A8X6PRJ8</accession>
<keyword evidence="2" id="KW-1185">Reference proteome</keyword>
<dbReference type="AlphaFoldDB" id="A0A8X6PRJ8"/>
<dbReference type="EMBL" id="BMAW01023919">
    <property type="protein sequence ID" value="GFT85328.1"/>
    <property type="molecule type" value="Genomic_DNA"/>
</dbReference>
<dbReference type="Proteomes" id="UP000887013">
    <property type="component" value="Unassembled WGS sequence"/>
</dbReference>
<evidence type="ECO:0000313" key="2">
    <source>
        <dbReference type="Proteomes" id="UP000887013"/>
    </source>
</evidence>
<sequence>MLGIYYRMGRSIPKESVSDPFGSLLNYVRGAHIKDSTGMPARKSFLVFPKKEQIQIEFRVPQQLADNEERSLRNQVIESASPYRQRMRASFASNTFCVP</sequence>
<name>A0A8X6PRJ8_NEPPI</name>
<reference evidence="1" key="1">
    <citation type="submission" date="2020-08" db="EMBL/GenBank/DDBJ databases">
        <title>Multicomponent nature underlies the extraordinary mechanical properties of spider dragline silk.</title>
        <authorList>
            <person name="Kono N."/>
            <person name="Nakamura H."/>
            <person name="Mori M."/>
            <person name="Yoshida Y."/>
            <person name="Ohtoshi R."/>
            <person name="Malay A.D."/>
            <person name="Moran D.A.P."/>
            <person name="Tomita M."/>
            <person name="Numata K."/>
            <person name="Arakawa K."/>
        </authorList>
    </citation>
    <scope>NUCLEOTIDE SEQUENCE</scope>
</reference>
<proteinExistence type="predicted"/>
<comment type="caution">
    <text evidence="1">The sequence shown here is derived from an EMBL/GenBank/DDBJ whole genome shotgun (WGS) entry which is preliminary data.</text>
</comment>